<dbReference type="SFLD" id="SFLDG01140">
    <property type="entry name" value="C2.B:_Phosphomannomutase_and_P"/>
    <property type="match status" value="1"/>
</dbReference>
<dbReference type="InterPro" id="IPR036412">
    <property type="entry name" value="HAD-like_sf"/>
</dbReference>
<dbReference type="AlphaFoldDB" id="A0A2U2RNY9"/>
<accession>A0A2U2RNY9</accession>
<reference evidence="2 3" key="1">
    <citation type="submission" date="2018-05" db="EMBL/GenBank/DDBJ databases">
        <title>Brachybacterium sp. M1HQ-2T, whole genome shotgun sequence.</title>
        <authorList>
            <person name="Tuo L."/>
        </authorList>
    </citation>
    <scope>NUCLEOTIDE SEQUENCE [LARGE SCALE GENOMIC DNA]</scope>
    <source>
        <strain evidence="2 3">M1HQ-2</strain>
    </source>
</reference>
<dbReference type="SFLD" id="SFLDS00003">
    <property type="entry name" value="Haloacid_Dehalogenase"/>
    <property type="match status" value="1"/>
</dbReference>
<dbReference type="NCBIfam" id="TIGR00099">
    <property type="entry name" value="Cof-subfamily"/>
    <property type="match status" value="1"/>
</dbReference>
<name>A0A2U2RNY9_9MICO</name>
<dbReference type="Proteomes" id="UP000245590">
    <property type="component" value="Unassembled WGS sequence"/>
</dbReference>
<keyword evidence="2" id="KW-0378">Hydrolase</keyword>
<dbReference type="PROSITE" id="PS01228">
    <property type="entry name" value="COF_1"/>
    <property type="match status" value="1"/>
</dbReference>
<dbReference type="Gene3D" id="3.40.50.1000">
    <property type="entry name" value="HAD superfamily/HAD-like"/>
    <property type="match status" value="1"/>
</dbReference>
<organism evidence="2 3">
    <name type="scientific">Brachybacterium endophyticum</name>
    <dbReference type="NCBI Taxonomy" id="2182385"/>
    <lineage>
        <taxon>Bacteria</taxon>
        <taxon>Bacillati</taxon>
        <taxon>Actinomycetota</taxon>
        <taxon>Actinomycetes</taxon>
        <taxon>Micrococcales</taxon>
        <taxon>Dermabacteraceae</taxon>
        <taxon>Brachybacterium</taxon>
    </lineage>
</organism>
<dbReference type="PANTHER" id="PTHR10000">
    <property type="entry name" value="PHOSPHOSERINE PHOSPHATASE"/>
    <property type="match status" value="1"/>
</dbReference>
<feature type="region of interest" description="Disordered" evidence="1">
    <location>
        <begin position="1"/>
        <end position="26"/>
    </location>
</feature>
<gene>
    <name evidence="2" type="ORF">DEO23_02820</name>
</gene>
<protein>
    <submittedName>
        <fullName evidence="2">HAD family hydrolase</fullName>
    </submittedName>
</protein>
<keyword evidence="3" id="KW-1185">Reference proteome</keyword>
<comment type="caution">
    <text evidence="2">The sequence shown here is derived from an EMBL/GenBank/DDBJ whole genome shotgun (WGS) entry which is preliminary data.</text>
</comment>
<dbReference type="Pfam" id="PF08282">
    <property type="entry name" value="Hydrolase_3"/>
    <property type="match status" value="1"/>
</dbReference>
<dbReference type="GO" id="GO:0016791">
    <property type="term" value="F:phosphatase activity"/>
    <property type="evidence" value="ECO:0007669"/>
    <property type="project" value="TreeGrafter"/>
</dbReference>
<dbReference type="OrthoDB" id="3180855at2"/>
<dbReference type="SUPFAM" id="SSF56784">
    <property type="entry name" value="HAD-like"/>
    <property type="match status" value="1"/>
</dbReference>
<evidence type="ECO:0000256" key="1">
    <source>
        <dbReference type="SAM" id="MobiDB-lite"/>
    </source>
</evidence>
<dbReference type="InterPro" id="IPR000150">
    <property type="entry name" value="Cof"/>
</dbReference>
<sequence length="297" mass="31555">MRRPIGAHAVSSSVAPTTSAQPWTTIGAGPHDVRLVVADMDGTLLTPDGDVPEGFAELQHAMREHGVAFVPASGRQLATLRETFGGEGGVRTYIAENGTLVVHEDEVIATTTVDAPTVADVIALVRRLVGRGIDLGLVVCGVETAYVERSDEAFLAEARKYYRRLEIVEDLETVEGGVLKLAIHDFVDAEATAAAEFGPLGEDHQVVVSGKHWIDVMHPEADKGRGIRALQAALGIEPAQTAVFGDYLNDLAMYSAADWSFAMANAHPDITAAARFVAPSNAERGVVQVLGRLLGAR</sequence>
<proteinExistence type="predicted"/>
<dbReference type="Gene3D" id="3.30.1240.10">
    <property type="match status" value="1"/>
</dbReference>
<evidence type="ECO:0000313" key="3">
    <source>
        <dbReference type="Proteomes" id="UP000245590"/>
    </source>
</evidence>
<evidence type="ECO:0000313" key="2">
    <source>
        <dbReference type="EMBL" id="PWH07579.1"/>
    </source>
</evidence>
<dbReference type="GO" id="GO:0005829">
    <property type="term" value="C:cytosol"/>
    <property type="evidence" value="ECO:0007669"/>
    <property type="project" value="TreeGrafter"/>
</dbReference>
<feature type="compositionally biased region" description="Low complexity" evidence="1">
    <location>
        <begin position="7"/>
        <end position="20"/>
    </location>
</feature>
<dbReference type="PANTHER" id="PTHR10000:SF53">
    <property type="entry name" value="5-AMINO-6-(5-PHOSPHO-D-RIBITYLAMINO)URACIL PHOSPHATASE YBJI-RELATED"/>
    <property type="match status" value="1"/>
</dbReference>
<dbReference type="InterPro" id="IPR023214">
    <property type="entry name" value="HAD_sf"/>
</dbReference>
<dbReference type="CDD" id="cd07518">
    <property type="entry name" value="HAD_YbiV-Like"/>
    <property type="match status" value="1"/>
</dbReference>
<dbReference type="GO" id="GO:0000287">
    <property type="term" value="F:magnesium ion binding"/>
    <property type="evidence" value="ECO:0007669"/>
    <property type="project" value="TreeGrafter"/>
</dbReference>
<dbReference type="EMBL" id="QFKX01000001">
    <property type="protein sequence ID" value="PWH07579.1"/>
    <property type="molecule type" value="Genomic_DNA"/>
</dbReference>